<feature type="region of interest" description="Disordered" evidence="16">
    <location>
        <begin position="528"/>
        <end position="556"/>
    </location>
</feature>
<dbReference type="PROSITE" id="PS50157">
    <property type="entry name" value="ZINC_FINGER_C2H2_2"/>
    <property type="match status" value="8"/>
</dbReference>
<evidence type="ECO:0000256" key="2">
    <source>
        <dbReference type="ARBA" id="ARBA00004123"/>
    </source>
</evidence>
<evidence type="ECO:0000256" key="9">
    <source>
        <dbReference type="ARBA" id="ARBA00022833"/>
    </source>
</evidence>
<dbReference type="InterPro" id="IPR011039">
    <property type="entry name" value="TFIIF_interaction"/>
</dbReference>
<keyword evidence="19" id="KW-1185">Reference proteome</keyword>
<feature type="domain" description="C2H2-type" evidence="17">
    <location>
        <begin position="734"/>
        <end position="761"/>
    </location>
</feature>
<dbReference type="FunFam" id="3.30.160.60:FF:000562">
    <property type="entry name" value="Zinc finger protein 786"/>
    <property type="match status" value="1"/>
</dbReference>
<dbReference type="InterPro" id="IPR013087">
    <property type="entry name" value="Znf_C2H2_type"/>
</dbReference>
<dbReference type="Pfam" id="PF17683">
    <property type="entry name" value="TFIIF_beta_N"/>
    <property type="match status" value="1"/>
</dbReference>
<dbReference type="SMART" id="SM00355">
    <property type="entry name" value="ZnF_C2H2"/>
    <property type="match status" value="8"/>
</dbReference>
<dbReference type="PANTHER" id="PTHR14003">
    <property type="entry name" value="TRANSCRIPTIONAL REPRESSOR PROTEIN YY"/>
    <property type="match status" value="1"/>
</dbReference>
<keyword evidence="10" id="KW-0805">Transcription regulation</keyword>
<dbReference type="SMART" id="SM00868">
    <property type="entry name" value="zf-AD"/>
    <property type="match status" value="1"/>
</dbReference>
<evidence type="ECO:0000256" key="7">
    <source>
        <dbReference type="ARBA" id="ARBA00022737"/>
    </source>
</evidence>
<dbReference type="GO" id="GO:0000981">
    <property type="term" value="F:DNA-binding transcription factor activity, RNA polymerase II-specific"/>
    <property type="evidence" value="ECO:0007669"/>
    <property type="project" value="TreeGrafter"/>
</dbReference>
<dbReference type="GO" id="GO:0016591">
    <property type="term" value="C:RNA polymerase II, holoenzyme"/>
    <property type="evidence" value="ECO:0007669"/>
    <property type="project" value="UniProtKB-ARBA"/>
</dbReference>
<dbReference type="FunFam" id="3.30.160.60:FF:002343">
    <property type="entry name" value="Zinc finger protein 33A"/>
    <property type="match status" value="2"/>
</dbReference>
<dbReference type="GO" id="GO:0006367">
    <property type="term" value="P:transcription initiation at RNA polymerase II promoter"/>
    <property type="evidence" value="ECO:0007669"/>
    <property type="project" value="InterPro"/>
</dbReference>
<keyword evidence="12" id="KW-0804">Transcription</keyword>
<dbReference type="GO" id="GO:0003682">
    <property type="term" value="F:chromatin binding"/>
    <property type="evidence" value="ECO:0007669"/>
    <property type="project" value="UniProtKB-ARBA"/>
</dbReference>
<dbReference type="Gene3D" id="3.30.160.60">
    <property type="entry name" value="Classic Zinc Finger"/>
    <property type="match status" value="8"/>
</dbReference>
<dbReference type="PROSITE" id="PS00028">
    <property type="entry name" value="ZINC_FINGER_C2H2_1"/>
    <property type="match status" value="8"/>
</dbReference>
<dbReference type="SUPFAM" id="SSF57667">
    <property type="entry name" value="beta-beta-alpha zinc fingers"/>
    <property type="match status" value="4"/>
</dbReference>
<feature type="compositionally biased region" description="Low complexity" evidence="16">
    <location>
        <begin position="398"/>
        <end position="426"/>
    </location>
</feature>
<comment type="caution">
    <text evidence="18">The sequence shown here is derived from an EMBL/GenBank/DDBJ whole genome shotgun (WGS) entry which is preliminary data.</text>
</comment>
<dbReference type="GO" id="GO:0008270">
    <property type="term" value="F:zinc ion binding"/>
    <property type="evidence" value="ECO:0007669"/>
    <property type="project" value="UniProtKB-KW"/>
</dbReference>
<dbReference type="FunFam" id="3.30.160.60:FF:000646">
    <property type="entry name" value="Myeloid zinc finger 1"/>
    <property type="match status" value="1"/>
</dbReference>
<feature type="domain" description="C2H2-type" evidence="17">
    <location>
        <begin position="678"/>
        <end position="705"/>
    </location>
</feature>
<keyword evidence="13" id="KW-0539">Nucleus</keyword>
<evidence type="ECO:0000256" key="4">
    <source>
        <dbReference type="ARBA" id="ARBA00009543"/>
    </source>
</evidence>
<accession>A0AAE1HCX3</accession>
<comment type="subcellular location">
    <subcellularLocation>
        <location evidence="2">Nucleus</location>
    </subcellularLocation>
</comment>
<dbReference type="InterPro" id="IPR036388">
    <property type="entry name" value="WH-like_DNA-bd_sf"/>
</dbReference>
<feature type="region of interest" description="Disordered" evidence="16">
    <location>
        <begin position="819"/>
        <end position="874"/>
    </location>
</feature>
<dbReference type="EMBL" id="JAHWGI010000969">
    <property type="protein sequence ID" value="KAK3919031.1"/>
    <property type="molecule type" value="Genomic_DNA"/>
</dbReference>
<dbReference type="SUPFAM" id="SSF57716">
    <property type="entry name" value="Glucocorticoid receptor-like (DNA-binding domain)"/>
    <property type="match status" value="1"/>
</dbReference>
<feature type="compositionally biased region" description="Polar residues" evidence="16">
    <location>
        <begin position="542"/>
        <end position="552"/>
    </location>
</feature>
<dbReference type="InterPro" id="IPR012934">
    <property type="entry name" value="Znf_AD"/>
</dbReference>
<evidence type="ECO:0000256" key="8">
    <source>
        <dbReference type="ARBA" id="ARBA00022771"/>
    </source>
</evidence>
<dbReference type="CDD" id="cd07980">
    <property type="entry name" value="TFIIF_beta"/>
    <property type="match status" value="1"/>
</dbReference>
<feature type="compositionally biased region" description="Basic and acidic residues" evidence="16">
    <location>
        <begin position="451"/>
        <end position="464"/>
    </location>
</feature>
<evidence type="ECO:0000256" key="12">
    <source>
        <dbReference type="ARBA" id="ARBA00023163"/>
    </source>
</evidence>
<dbReference type="FunFam" id="1.10.10.10:FF:000035">
    <property type="entry name" value="General transcription factor IIF subunit 2"/>
    <property type="match status" value="1"/>
</dbReference>
<dbReference type="SUPFAM" id="SSF50916">
    <property type="entry name" value="Rap30/74 interaction domains"/>
    <property type="match status" value="1"/>
</dbReference>
<evidence type="ECO:0000256" key="11">
    <source>
        <dbReference type="ARBA" id="ARBA00023125"/>
    </source>
</evidence>
<protein>
    <recommendedName>
        <fullName evidence="5">General transcription factor IIF subunit 2</fullName>
    </recommendedName>
    <alternativeName>
        <fullName evidence="14">Transcription initiation factor IIF subunit beta</fullName>
    </alternativeName>
</protein>
<feature type="domain" description="C2H2-type" evidence="17">
    <location>
        <begin position="706"/>
        <end position="733"/>
    </location>
</feature>
<dbReference type="InterPro" id="IPR040504">
    <property type="entry name" value="TFIIF_beta_N"/>
</dbReference>
<feature type="region of interest" description="Disordered" evidence="16">
    <location>
        <begin position="376"/>
        <end position="484"/>
    </location>
</feature>
<dbReference type="AlphaFoldDB" id="A0AAE1HCX3"/>
<feature type="domain" description="C2H2-type" evidence="17">
    <location>
        <begin position="622"/>
        <end position="649"/>
    </location>
</feature>
<feature type="domain" description="C2H2-type" evidence="17">
    <location>
        <begin position="650"/>
        <end position="677"/>
    </location>
</feature>
<feature type="domain" description="C2H2-type" evidence="17">
    <location>
        <begin position="762"/>
        <end position="789"/>
    </location>
</feature>
<dbReference type="SUPFAM" id="SSF46785">
    <property type="entry name" value="Winged helix' DNA-binding domain"/>
    <property type="match status" value="1"/>
</dbReference>
<feature type="domain" description="C2H2-type" evidence="17">
    <location>
        <begin position="594"/>
        <end position="621"/>
    </location>
</feature>
<dbReference type="GO" id="GO:0006368">
    <property type="term" value="P:transcription elongation by RNA polymerase II"/>
    <property type="evidence" value="ECO:0007669"/>
    <property type="project" value="UniProtKB-ARBA"/>
</dbReference>
<dbReference type="InterPro" id="IPR036236">
    <property type="entry name" value="Znf_C2H2_sf"/>
</dbReference>
<keyword evidence="6" id="KW-0479">Metal-binding</keyword>
<evidence type="ECO:0000256" key="1">
    <source>
        <dbReference type="ARBA" id="ARBA00003767"/>
    </source>
</evidence>
<organism evidence="18 19">
    <name type="scientific">Frankliniella fusca</name>
    <dbReference type="NCBI Taxonomy" id="407009"/>
    <lineage>
        <taxon>Eukaryota</taxon>
        <taxon>Metazoa</taxon>
        <taxon>Ecdysozoa</taxon>
        <taxon>Arthropoda</taxon>
        <taxon>Hexapoda</taxon>
        <taxon>Insecta</taxon>
        <taxon>Pterygota</taxon>
        <taxon>Neoptera</taxon>
        <taxon>Paraneoptera</taxon>
        <taxon>Thysanoptera</taxon>
        <taxon>Terebrantia</taxon>
        <taxon>Thripoidea</taxon>
        <taxon>Thripidae</taxon>
        <taxon>Frankliniella</taxon>
    </lineage>
</organism>
<evidence type="ECO:0000313" key="18">
    <source>
        <dbReference type="EMBL" id="KAK3919031.1"/>
    </source>
</evidence>
<reference evidence="18" key="1">
    <citation type="submission" date="2021-07" db="EMBL/GenBank/DDBJ databases">
        <authorList>
            <person name="Catto M.A."/>
            <person name="Jacobson A."/>
            <person name="Kennedy G."/>
            <person name="Labadie P."/>
            <person name="Hunt B.G."/>
            <person name="Srinivasan R."/>
        </authorList>
    </citation>
    <scope>NUCLEOTIDE SEQUENCE</scope>
    <source>
        <strain evidence="18">PL_HMW_Pooled</strain>
        <tissue evidence="18">Head</tissue>
    </source>
</reference>
<evidence type="ECO:0000259" key="17">
    <source>
        <dbReference type="PROSITE" id="PS50157"/>
    </source>
</evidence>
<dbReference type="FunFam" id="3.30.160.60:FF:000508">
    <property type="entry name" value="Myeloid zinc finger 1"/>
    <property type="match status" value="2"/>
</dbReference>
<proteinExistence type="inferred from homology"/>
<dbReference type="Pfam" id="PF00096">
    <property type="entry name" value="zf-C2H2"/>
    <property type="match status" value="7"/>
</dbReference>
<feature type="compositionally biased region" description="Basic residues" evidence="16">
    <location>
        <begin position="386"/>
        <end position="397"/>
    </location>
</feature>
<dbReference type="Pfam" id="PF02270">
    <property type="entry name" value="TFIIF_beta"/>
    <property type="match status" value="1"/>
</dbReference>
<keyword evidence="8 15" id="KW-0863">Zinc-finger</keyword>
<evidence type="ECO:0000256" key="14">
    <source>
        <dbReference type="ARBA" id="ARBA00033388"/>
    </source>
</evidence>
<gene>
    <name evidence="18" type="ORF">KUF71_008180</name>
</gene>
<name>A0AAE1HCX3_9NEOP</name>
<dbReference type="InterPro" id="IPR040450">
    <property type="entry name" value="TFIIF_beta_HTH"/>
</dbReference>
<feature type="compositionally biased region" description="Low complexity" evidence="16">
    <location>
        <begin position="837"/>
        <end position="847"/>
    </location>
</feature>
<dbReference type="FunFam" id="3.30.160.60:FF:000690">
    <property type="entry name" value="Zinc finger protein 354C"/>
    <property type="match status" value="1"/>
</dbReference>
<comment type="function">
    <text evidence="1">May be involved in transcriptional regulation.</text>
</comment>
<dbReference type="GO" id="GO:0000785">
    <property type="term" value="C:chromatin"/>
    <property type="evidence" value="ECO:0007669"/>
    <property type="project" value="TreeGrafter"/>
</dbReference>
<comment type="similarity">
    <text evidence="4">Belongs to the TFIIF beta subunit family.</text>
</comment>
<evidence type="ECO:0000256" key="3">
    <source>
        <dbReference type="ARBA" id="ARBA00006991"/>
    </source>
</evidence>
<evidence type="ECO:0000256" key="6">
    <source>
        <dbReference type="ARBA" id="ARBA00022723"/>
    </source>
</evidence>
<dbReference type="InterPro" id="IPR036390">
    <property type="entry name" value="WH_DNA-bd_sf"/>
</dbReference>
<evidence type="ECO:0000256" key="5">
    <source>
        <dbReference type="ARBA" id="ARBA00020815"/>
    </source>
</evidence>
<comment type="similarity">
    <text evidence="3">Belongs to the krueppel C2H2-type zinc-finger protein family.</text>
</comment>
<dbReference type="Proteomes" id="UP001219518">
    <property type="component" value="Unassembled WGS sequence"/>
</dbReference>
<evidence type="ECO:0000256" key="15">
    <source>
        <dbReference type="PROSITE-ProRule" id="PRU00042"/>
    </source>
</evidence>
<dbReference type="PANTHER" id="PTHR14003:SF23">
    <property type="entry name" value="ZINC FINGER PROTEIN 143"/>
    <property type="match status" value="1"/>
</dbReference>
<dbReference type="GO" id="GO:0000978">
    <property type="term" value="F:RNA polymerase II cis-regulatory region sequence-specific DNA binding"/>
    <property type="evidence" value="ECO:0007669"/>
    <property type="project" value="TreeGrafter"/>
</dbReference>
<reference evidence="18" key="2">
    <citation type="journal article" date="2023" name="BMC Genomics">
        <title>Pest status, molecular evolution, and epigenetic factors derived from the genome assembly of Frankliniella fusca, a thysanopteran phytovirus vector.</title>
        <authorList>
            <person name="Catto M.A."/>
            <person name="Labadie P.E."/>
            <person name="Jacobson A.L."/>
            <person name="Kennedy G.G."/>
            <person name="Srinivasan R."/>
            <person name="Hunt B.G."/>
        </authorList>
    </citation>
    <scope>NUCLEOTIDE SEQUENCE</scope>
    <source>
        <strain evidence="18">PL_HMW_Pooled</strain>
    </source>
</reference>
<keyword evidence="7" id="KW-0677">Repeat</keyword>
<dbReference type="GO" id="GO:0040029">
    <property type="term" value="P:epigenetic regulation of gene expression"/>
    <property type="evidence" value="ECO:0007669"/>
    <property type="project" value="UniProtKB-ARBA"/>
</dbReference>
<dbReference type="Gene3D" id="1.10.10.10">
    <property type="entry name" value="Winged helix-like DNA-binding domain superfamily/Winged helix DNA-binding domain"/>
    <property type="match status" value="1"/>
</dbReference>
<dbReference type="GO" id="GO:0042802">
    <property type="term" value="F:identical protein binding"/>
    <property type="evidence" value="ECO:0007669"/>
    <property type="project" value="UniProtKB-ARBA"/>
</dbReference>
<dbReference type="FunFam" id="3.30.160.60:FF:000966">
    <property type="entry name" value="ZFP90 zinc finger protein"/>
    <property type="match status" value="1"/>
</dbReference>
<dbReference type="GO" id="GO:0090575">
    <property type="term" value="C:RNA polymerase II transcription regulator complex"/>
    <property type="evidence" value="ECO:0007669"/>
    <property type="project" value="UniProtKB-ARBA"/>
</dbReference>
<dbReference type="GO" id="GO:0031519">
    <property type="term" value="C:PcG protein complex"/>
    <property type="evidence" value="ECO:0007669"/>
    <property type="project" value="TreeGrafter"/>
</dbReference>
<evidence type="ECO:0000256" key="13">
    <source>
        <dbReference type="ARBA" id="ARBA00023242"/>
    </source>
</evidence>
<evidence type="ECO:0000256" key="16">
    <source>
        <dbReference type="SAM" id="MobiDB-lite"/>
    </source>
</evidence>
<keyword evidence="9" id="KW-0862">Zinc</keyword>
<keyword evidence="11" id="KW-0238">DNA-binding</keyword>
<feature type="domain" description="C2H2-type" evidence="17">
    <location>
        <begin position="790"/>
        <end position="817"/>
    </location>
</feature>
<evidence type="ECO:0000313" key="19">
    <source>
        <dbReference type="Proteomes" id="UP001219518"/>
    </source>
</evidence>
<sequence length="899" mass="102179">MECSAKLLIPSKMSASASSAPHSDKELDLSHANRGVWLVKVPKYISTKWQKAPGNVEVGKLRISKSPGQKVAVSLAISDSLVAQESDEAAIPKDHLLDVQVVERQTLGVFSHSVPPNSDSVVPETEKLCLEGRIQQKLECRPPQADKGYMQLKLESFRKAAQPTRLVQQLDRVVQNYKPVANHKNNIEYEEKKKAEGKKARDDKDAVIEMLFAAFEKHQYYNIKDLVRITKQPVTYLKEILKDVCDYNIKNPHKNMWELKPEYRHYKDQPSVINQSEILKKKLPVLRSFQIFPQLLKEKVELRELQGPDCRLLETKPTCSFHGTFLYKAWKRPLDAVHAGDGLPPLICLRCQYQVDQAYKFRVQCQRADATLRRHFNVKPIDQNRRHSSHLSNHHGLPHNQHPSSSSLHQQQHLQQQIHASISSHNQRSRGKRTPSVRANLPLRVEMLNVEPEHSNRVAPREMVAEETSSSSHLSPGTEHPVHSKDHHVANFLAKRTNWSESHPEPDVVPTAGAAVAYQQVNLMKQEATEADGNDEDHASKNKQFNQSQPSGSREEHLLNELNSLGATALPKSPNHCLATAMYNLKALTGEHPFSCDVCGRSFVQNHSLTRHMRTHTGERPYPCATCGKAFIQNHSLTRHMRTHTGERPFSCTTCGRGFAEHHKLKSHVKVHTGERPYSCETCGKTFIERHTLLDHMKLHTGERNYSCAICGKSFMERHKLKRHLRSHTGERPYSCGTCGKSFVQSHNLTQHMRIHTGEQPYPCTTCGKMFGERHKLERHLRSHAKNGPYACPQCGKRFVQSHRLARHVRLHTTEAQGNLNHNHQQGPPNVQPPQQPTSTNSQQPPQERVLPPPHPHVQQQPEGHHSPPPHQPVVQLLHHPLVLPIPLPVRSHFMKDMT</sequence>
<evidence type="ECO:0000256" key="10">
    <source>
        <dbReference type="ARBA" id="ARBA00023015"/>
    </source>
</evidence>